<dbReference type="PANTHER" id="PTHR43080:SF2">
    <property type="entry name" value="CBS DOMAIN-CONTAINING PROTEIN"/>
    <property type="match status" value="1"/>
</dbReference>
<feature type="domain" description="CBS" evidence="3">
    <location>
        <begin position="7"/>
        <end position="65"/>
    </location>
</feature>
<reference evidence="4 5" key="1">
    <citation type="journal article" date="2013" name="Genome Announc.">
        <title>Draft Genome Sequence of Methylophaga lonarensis MPLT, a Haloalkaliphilic (Non-Methane-Utilizing) Methylotroph.</title>
        <authorList>
            <person name="Shetty S.A."/>
            <person name="Marathe N.P."/>
            <person name="Munot H."/>
            <person name="Antony C.P."/>
            <person name="Dhotre D.P."/>
            <person name="Murrell J.C."/>
            <person name="Shouche Y.S."/>
        </authorList>
    </citation>
    <scope>NUCLEOTIDE SEQUENCE [LARGE SCALE GENOMIC DNA]</scope>
    <source>
        <strain evidence="4 5">MPL</strain>
    </source>
</reference>
<evidence type="ECO:0000259" key="3">
    <source>
        <dbReference type="PROSITE" id="PS51371"/>
    </source>
</evidence>
<accession>M7PT89</accession>
<evidence type="ECO:0000313" key="5">
    <source>
        <dbReference type="Proteomes" id="UP000012019"/>
    </source>
</evidence>
<dbReference type="Gene3D" id="3.10.580.10">
    <property type="entry name" value="CBS-domain"/>
    <property type="match status" value="1"/>
</dbReference>
<sequence length="128" mass="14321">MLVKEVMVKNVVTISPFAKLREAMSTMKRHGIKSLVVEKQNQHDAYGLITYTNILKTVIAEQGDIDLLNVYDVCVKPVVSVGESLSVQHVASLMGQNRVKRLLVLKDNDLVGLITMNDIMDELLKQID</sequence>
<proteinExistence type="predicted"/>
<dbReference type="InterPro" id="IPR046342">
    <property type="entry name" value="CBS_dom_sf"/>
</dbReference>
<organism evidence="4 5">
    <name type="scientific">Methylophaga lonarensis MPL</name>
    <dbReference type="NCBI Taxonomy" id="1286106"/>
    <lineage>
        <taxon>Bacteria</taxon>
        <taxon>Pseudomonadati</taxon>
        <taxon>Pseudomonadota</taxon>
        <taxon>Gammaproteobacteria</taxon>
        <taxon>Thiotrichales</taxon>
        <taxon>Piscirickettsiaceae</taxon>
        <taxon>Methylophaga</taxon>
    </lineage>
</organism>
<keyword evidence="5" id="KW-1185">Reference proteome</keyword>
<keyword evidence="1 2" id="KW-0129">CBS domain</keyword>
<dbReference type="InterPro" id="IPR000644">
    <property type="entry name" value="CBS_dom"/>
</dbReference>
<evidence type="ECO:0000256" key="2">
    <source>
        <dbReference type="PROSITE-ProRule" id="PRU00703"/>
    </source>
</evidence>
<protein>
    <submittedName>
        <fullName evidence="4">Signal-transduction protein</fullName>
    </submittedName>
</protein>
<gene>
    <name evidence="4" type="ORF">MPL1_03725</name>
</gene>
<dbReference type="Proteomes" id="UP000012019">
    <property type="component" value="Unassembled WGS sequence"/>
</dbReference>
<dbReference type="RefSeq" id="WP_009725771.1">
    <property type="nucleotide sequence ID" value="NZ_APHR01000016.1"/>
</dbReference>
<dbReference type="STRING" id="1286106.MPL1_03725"/>
<evidence type="ECO:0000313" key="4">
    <source>
        <dbReference type="EMBL" id="EMR13684.1"/>
    </source>
</evidence>
<evidence type="ECO:0000256" key="1">
    <source>
        <dbReference type="ARBA" id="ARBA00023122"/>
    </source>
</evidence>
<dbReference type="AlphaFoldDB" id="M7PT89"/>
<name>M7PT89_9GAMM</name>
<dbReference type="SMART" id="SM00116">
    <property type="entry name" value="CBS"/>
    <property type="match status" value="2"/>
</dbReference>
<dbReference type="SUPFAM" id="SSF54631">
    <property type="entry name" value="CBS-domain pair"/>
    <property type="match status" value="1"/>
</dbReference>
<dbReference type="PANTHER" id="PTHR43080">
    <property type="entry name" value="CBS DOMAIN-CONTAINING PROTEIN CBSX3, MITOCHONDRIAL"/>
    <property type="match status" value="1"/>
</dbReference>
<dbReference type="EMBL" id="APHR01000016">
    <property type="protein sequence ID" value="EMR13684.1"/>
    <property type="molecule type" value="Genomic_DNA"/>
</dbReference>
<dbReference type="PROSITE" id="PS51371">
    <property type="entry name" value="CBS"/>
    <property type="match status" value="2"/>
</dbReference>
<dbReference type="eggNOG" id="COG0517">
    <property type="taxonomic scope" value="Bacteria"/>
</dbReference>
<feature type="domain" description="CBS" evidence="3">
    <location>
        <begin position="74"/>
        <end position="128"/>
    </location>
</feature>
<dbReference type="PATRIC" id="fig|1286106.3.peg.745"/>
<comment type="caution">
    <text evidence="4">The sequence shown here is derived from an EMBL/GenBank/DDBJ whole genome shotgun (WGS) entry which is preliminary data.</text>
</comment>
<dbReference type="Pfam" id="PF00571">
    <property type="entry name" value="CBS"/>
    <property type="match status" value="2"/>
</dbReference>
<dbReference type="InterPro" id="IPR051257">
    <property type="entry name" value="Diverse_CBS-Domain"/>
</dbReference>